<comment type="subcellular location">
    <subcellularLocation>
        <location evidence="1">Endomembrane system</location>
        <topology evidence="1">Multi-pass membrane protein</topology>
    </subcellularLocation>
</comment>
<name>T1KIB3_TETUR</name>
<keyword evidence="6 8" id="KW-0472">Membrane</keyword>
<keyword evidence="3" id="KW-0813">Transport</keyword>
<evidence type="ECO:0000313" key="9">
    <source>
        <dbReference type="EnsemblMetazoa" id="tetur12g00730.1"/>
    </source>
</evidence>
<feature type="transmembrane region" description="Helical" evidence="8">
    <location>
        <begin position="92"/>
        <end position="112"/>
    </location>
</feature>
<dbReference type="GO" id="GO:0005765">
    <property type="term" value="C:lysosomal membrane"/>
    <property type="evidence" value="ECO:0007669"/>
    <property type="project" value="TreeGrafter"/>
</dbReference>
<feature type="compositionally biased region" description="Pro residues" evidence="7">
    <location>
        <begin position="345"/>
        <end position="357"/>
    </location>
</feature>
<dbReference type="GO" id="GO:0012505">
    <property type="term" value="C:endomembrane system"/>
    <property type="evidence" value="ECO:0007669"/>
    <property type="project" value="UniProtKB-SubCell"/>
</dbReference>
<dbReference type="EnsemblMetazoa" id="tetur12g00730.1">
    <property type="protein sequence ID" value="tetur12g00730.1"/>
    <property type="gene ID" value="tetur12g00730"/>
</dbReference>
<evidence type="ECO:0008006" key="11">
    <source>
        <dbReference type="Google" id="ProtNLM"/>
    </source>
</evidence>
<dbReference type="PANTHER" id="PTHR12479">
    <property type="entry name" value="LYSOSOMAL-ASSOCIATED TRANSMEMBRANE PROTEIN"/>
    <property type="match status" value="1"/>
</dbReference>
<feature type="region of interest" description="Disordered" evidence="7">
    <location>
        <begin position="205"/>
        <end position="224"/>
    </location>
</feature>
<feature type="region of interest" description="Disordered" evidence="7">
    <location>
        <begin position="282"/>
        <end position="357"/>
    </location>
</feature>
<feature type="transmembrane region" description="Helical" evidence="8">
    <location>
        <begin position="149"/>
        <end position="171"/>
    </location>
</feature>
<dbReference type="OMA" id="HMKEFIL"/>
<feature type="compositionally biased region" description="Low complexity" evidence="7">
    <location>
        <begin position="312"/>
        <end position="338"/>
    </location>
</feature>
<evidence type="ECO:0000256" key="7">
    <source>
        <dbReference type="SAM" id="MobiDB-lite"/>
    </source>
</evidence>
<evidence type="ECO:0000256" key="6">
    <source>
        <dbReference type="ARBA" id="ARBA00023136"/>
    </source>
</evidence>
<dbReference type="Proteomes" id="UP000015104">
    <property type="component" value="Unassembled WGS sequence"/>
</dbReference>
<dbReference type="EMBL" id="CAEY01000112">
    <property type="status" value="NOT_ANNOTATED_CDS"/>
    <property type="molecule type" value="Genomic_DNA"/>
</dbReference>
<evidence type="ECO:0000256" key="5">
    <source>
        <dbReference type="ARBA" id="ARBA00022989"/>
    </source>
</evidence>
<proteinExistence type="inferred from homology"/>
<dbReference type="KEGG" id="tut:107364397"/>
<dbReference type="Pfam" id="PF03821">
    <property type="entry name" value="Mtp"/>
    <property type="match status" value="1"/>
</dbReference>
<evidence type="ECO:0000256" key="4">
    <source>
        <dbReference type="ARBA" id="ARBA00022692"/>
    </source>
</evidence>
<dbReference type="STRING" id="32264.T1KIB3"/>
<dbReference type="PANTHER" id="PTHR12479:SF10">
    <property type="entry name" value="LYSOSOMAL-ASSOCIATED TRANSMEMBRANE PROTEIN"/>
    <property type="match status" value="1"/>
</dbReference>
<keyword evidence="5 8" id="KW-1133">Transmembrane helix</keyword>
<protein>
    <recommendedName>
        <fullName evidence="11">Lysosomal-associated transmembrane protein 4A</fullName>
    </recommendedName>
</protein>
<accession>T1KIB3</accession>
<reference evidence="10" key="1">
    <citation type="submission" date="2011-08" db="EMBL/GenBank/DDBJ databases">
        <authorList>
            <person name="Rombauts S."/>
        </authorList>
    </citation>
    <scope>NUCLEOTIDE SEQUENCE</scope>
    <source>
        <strain evidence="10">London</strain>
    </source>
</reference>
<keyword evidence="4 8" id="KW-0812">Transmembrane</keyword>
<evidence type="ECO:0000313" key="10">
    <source>
        <dbReference type="Proteomes" id="UP000015104"/>
    </source>
</evidence>
<gene>
    <name evidence="9" type="primary">107364397</name>
</gene>
<sequence length="357" mass="40437">MNREDRNGERYSHCLCLHVKPASLFIGIYFFITSVLKLIKLSSGYNIRSEDDMRRFVAVNRPTTTLLFMINLMVAIVSAILIYGVTKSKASYLMPFFGIQLYHFLFSLPSSLSQLNISTSQYRNHYGNSPVPSPSEVRTILRTDDNATYTLSVLATLIDFLCDIYFICIIWKCYRYLKMKEITSTLNLPYNLDLEIVVPSEVVSTTNVTPPDYETAIKDSPPPDYESAIKFQAYNSAPDQGNVNLSSGSTTNNSSNNENHVYLSTDNTQKLETDIHNLTNQINNNNYVNSDQSSEQPSQLLSGSPNTSINYNQPLQQTNQPSTQTSHQTNQTQLNQLQQHHHQQQPPPPQPPSDLKY</sequence>
<feature type="transmembrane region" description="Helical" evidence="8">
    <location>
        <begin position="66"/>
        <end position="85"/>
    </location>
</feature>
<evidence type="ECO:0000256" key="8">
    <source>
        <dbReference type="SAM" id="Phobius"/>
    </source>
</evidence>
<evidence type="ECO:0000256" key="1">
    <source>
        <dbReference type="ARBA" id="ARBA00004127"/>
    </source>
</evidence>
<feature type="compositionally biased region" description="Polar residues" evidence="7">
    <location>
        <begin position="290"/>
        <end position="311"/>
    </location>
</feature>
<organism evidence="9 10">
    <name type="scientific">Tetranychus urticae</name>
    <name type="common">Two-spotted spider mite</name>
    <dbReference type="NCBI Taxonomy" id="32264"/>
    <lineage>
        <taxon>Eukaryota</taxon>
        <taxon>Metazoa</taxon>
        <taxon>Ecdysozoa</taxon>
        <taxon>Arthropoda</taxon>
        <taxon>Chelicerata</taxon>
        <taxon>Arachnida</taxon>
        <taxon>Acari</taxon>
        <taxon>Acariformes</taxon>
        <taxon>Trombidiformes</taxon>
        <taxon>Prostigmata</taxon>
        <taxon>Eleutherengona</taxon>
        <taxon>Raphignathae</taxon>
        <taxon>Tetranychoidea</taxon>
        <taxon>Tetranychidae</taxon>
        <taxon>Tetranychus</taxon>
    </lineage>
</organism>
<reference evidence="9" key="2">
    <citation type="submission" date="2015-06" db="UniProtKB">
        <authorList>
            <consortium name="EnsemblMetazoa"/>
        </authorList>
    </citation>
    <scope>IDENTIFICATION</scope>
</reference>
<dbReference type="HOGENOM" id="CLU_776904_0_0_1"/>
<feature type="compositionally biased region" description="Low complexity" evidence="7">
    <location>
        <begin position="241"/>
        <end position="259"/>
    </location>
</feature>
<feature type="region of interest" description="Disordered" evidence="7">
    <location>
        <begin position="240"/>
        <end position="261"/>
    </location>
</feature>
<comment type="similarity">
    <text evidence="2">Belongs to the LAPTM4/LAPTM5 transporter family.</text>
</comment>
<evidence type="ECO:0000256" key="3">
    <source>
        <dbReference type="ARBA" id="ARBA00022448"/>
    </source>
</evidence>
<dbReference type="InterPro" id="IPR051115">
    <property type="entry name" value="LAPTM_transporter"/>
</dbReference>
<dbReference type="AlphaFoldDB" id="T1KIB3"/>
<evidence type="ECO:0000256" key="2">
    <source>
        <dbReference type="ARBA" id="ARBA00010076"/>
    </source>
</evidence>
<keyword evidence="10" id="KW-1185">Reference proteome</keyword>
<feature type="transmembrane region" description="Helical" evidence="8">
    <location>
        <begin position="21"/>
        <end position="39"/>
    </location>
</feature>
<dbReference type="eggNOG" id="ENOG502QSAX">
    <property type="taxonomic scope" value="Eukaryota"/>
</dbReference>
<dbReference type="OrthoDB" id="10002163at2759"/>
<dbReference type="InterPro" id="IPR004687">
    <property type="entry name" value="LAPTM4/5"/>
</dbReference>